<evidence type="ECO:0000256" key="1">
    <source>
        <dbReference type="ARBA" id="ARBA00007644"/>
    </source>
</evidence>
<proteinExistence type="inferred from homology"/>
<dbReference type="EMBL" id="RXNT01000011">
    <property type="protein sequence ID" value="RTR30027.1"/>
    <property type="molecule type" value="Genomic_DNA"/>
</dbReference>
<comment type="similarity">
    <text evidence="1">Belongs to the manganese catalase family.</text>
</comment>
<evidence type="ECO:0008006" key="5">
    <source>
        <dbReference type="Google" id="ProtNLM"/>
    </source>
</evidence>
<gene>
    <name evidence="3" type="ORF">EKG37_14095</name>
</gene>
<name>A0A3S0JVU3_9BACI</name>
<keyword evidence="4" id="KW-1185">Reference proteome</keyword>
<keyword evidence="2" id="KW-0479">Metal-binding</keyword>
<evidence type="ECO:0000313" key="4">
    <source>
        <dbReference type="Proteomes" id="UP000271374"/>
    </source>
</evidence>
<dbReference type="InterPro" id="IPR007760">
    <property type="entry name" value="Mn_catalase"/>
</dbReference>
<dbReference type="InterPro" id="IPR012347">
    <property type="entry name" value="Ferritin-like"/>
</dbReference>
<dbReference type="Gene3D" id="1.20.1260.10">
    <property type="match status" value="1"/>
</dbReference>
<reference evidence="3 4" key="1">
    <citation type="submission" date="2018-12" db="EMBL/GenBank/DDBJ databases">
        <title>Bacillus yapensis draft genome sequence.</title>
        <authorList>
            <person name="Yu L."/>
            <person name="Xu X."/>
            <person name="Tang X."/>
        </authorList>
    </citation>
    <scope>NUCLEOTIDE SEQUENCE [LARGE SCALE GENOMIC DNA]</scope>
    <source>
        <strain evidence="3 4">XXST-01</strain>
    </source>
</reference>
<dbReference type="GO" id="GO:0046872">
    <property type="term" value="F:metal ion binding"/>
    <property type="evidence" value="ECO:0007669"/>
    <property type="project" value="UniProtKB-KW"/>
</dbReference>
<accession>A0A3S0JVU3</accession>
<dbReference type="Pfam" id="PF05067">
    <property type="entry name" value="Mn_catalase"/>
    <property type="match status" value="1"/>
</dbReference>
<dbReference type="Proteomes" id="UP000271374">
    <property type="component" value="Unassembled WGS sequence"/>
</dbReference>
<keyword evidence="2" id="KW-0464">Manganese</keyword>
<dbReference type="SUPFAM" id="SSF47240">
    <property type="entry name" value="Ferritin-like"/>
    <property type="match status" value="1"/>
</dbReference>
<organism evidence="3 4">
    <name type="scientific">Bacillus yapensis</name>
    <dbReference type="NCBI Taxonomy" id="2492960"/>
    <lineage>
        <taxon>Bacteria</taxon>
        <taxon>Bacillati</taxon>
        <taxon>Bacillota</taxon>
        <taxon>Bacilli</taxon>
        <taxon>Bacillales</taxon>
        <taxon>Bacillaceae</taxon>
        <taxon>Bacillus</taxon>
    </lineage>
</organism>
<comment type="caution">
    <text evidence="3">The sequence shown here is derived from an EMBL/GenBank/DDBJ whole genome shotgun (WGS) entry which is preliminary data.</text>
</comment>
<dbReference type="AlphaFoldDB" id="A0A3S0JVU3"/>
<dbReference type="InterPro" id="IPR009078">
    <property type="entry name" value="Ferritin-like_SF"/>
</dbReference>
<comment type="cofactor">
    <cofactor evidence="2">
        <name>Mn(2+)</name>
        <dbReference type="ChEBI" id="CHEBI:29035"/>
    </cofactor>
    <text evidence="2">Binds 2 manganese ions per subunit.</text>
</comment>
<evidence type="ECO:0000313" key="3">
    <source>
        <dbReference type="EMBL" id="RTR30027.1"/>
    </source>
</evidence>
<feature type="binding site" evidence="2">
    <location>
        <position position="35"/>
    </location>
    <ligand>
        <name>Mn(2+)</name>
        <dbReference type="ChEBI" id="CHEBI:29035"/>
        <label>1</label>
    </ligand>
</feature>
<sequence>MYFSKEDLINNIVPDEPDPSAAKVLQEVLCRQFGEIRTMK</sequence>
<protein>
    <recommendedName>
        <fullName evidence="5">Manganese catalase family protein</fullName>
    </recommendedName>
</protein>
<evidence type="ECO:0000256" key="2">
    <source>
        <dbReference type="PIRSR" id="PIRSR607760-1"/>
    </source>
</evidence>